<comment type="similarity">
    <text evidence="1">Belongs to the UPF0332 family.</text>
</comment>
<evidence type="ECO:0000313" key="3">
    <source>
        <dbReference type="EMBL" id="VAW37404.1"/>
    </source>
</evidence>
<reference evidence="3" key="1">
    <citation type="submission" date="2018-06" db="EMBL/GenBank/DDBJ databases">
        <authorList>
            <person name="Zhirakovskaya E."/>
        </authorList>
    </citation>
    <scope>NUCLEOTIDE SEQUENCE</scope>
</reference>
<proteinExistence type="inferred from homology"/>
<organism evidence="3">
    <name type="scientific">hydrothermal vent metagenome</name>
    <dbReference type="NCBI Taxonomy" id="652676"/>
    <lineage>
        <taxon>unclassified sequences</taxon>
        <taxon>metagenomes</taxon>
        <taxon>ecological metagenomes</taxon>
    </lineage>
</organism>
<dbReference type="PANTHER" id="PTHR36565:SF1">
    <property type="entry name" value="UPF0332 PROTEIN TM_1000"/>
    <property type="match status" value="1"/>
</dbReference>
<dbReference type="Gene3D" id="1.20.120.330">
    <property type="entry name" value="Nucleotidyltransferases domain 2"/>
    <property type="match status" value="1"/>
</dbReference>
<dbReference type="InterPro" id="IPR052226">
    <property type="entry name" value="UPF0332_toxin"/>
</dbReference>
<sequence length="135" mass="15588">MELDALTKDKIGKYLVRARQALDTGQLVLQHEDYITAVNRAYYAIFYAANALLTTKGLERSKHSGVIAAFRQHFVKSGIIDPEFSRYYGEAMSERHRGDYEIEYMDHDSAERNLAHAERFVNEVENALRDMEVLK</sequence>
<dbReference type="EMBL" id="UOEU01000664">
    <property type="protein sequence ID" value="VAW37404.1"/>
    <property type="molecule type" value="Genomic_DNA"/>
</dbReference>
<accession>A0A3B0W1D1</accession>
<feature type="domain" description="HEPN" evidence="2">
    <location>
        <begin position="14"/>
        <end position="126"/>
    </location>
</feature>
<dbReference type="AlphaFoldDB" id="A0A3B0W1D1"/>
<dbReference type="PANTHER" id="PTHR36565">
    <property type="entry name" value="UPF0332 PROTEIN TM_1000"/>
    <property type="match status" value="1"/>
</dbReference>
<dbReference type="Pfam" id="PF05168">
    <property type="entry name" value="HEPN"/>
    <property type="match status" value="1"/>
</dbReference>
<protein>
    <recommendedName>
        <fullName evidence="2">HEPN domain-containing protein</fullName>
    </recommendedName>
</protein>
<gene>
    <name evidence="3" type="ORF">MNBD_CHLOROFLEXI01-1719</name>
</gene>
<dbReference type="InterPro" id="IPR007842">
    <property type="entry name" value="HEPN_dom"/>
</dbReference>
<name>A0A3B0W1D1_9ZZZZ</name>
<evidence type="ECO:0000256" key="1">
    <source>
        <dbReference type="ARBA" id="ARBA00038248"/>
    </source>
</evidence>
<evidence type="ECO:0000259" key="2">
    <source>
        <dbReference type="Pfam" id="PF05168"/>
    </source>
</evidence>